<evidence type="ECO:0000259" key="2">
    <source>
        <dbReference type="Pfam" id="PF19190"/>
    </source>
</evidence>
<protein>
    <recommendedName>
        <fullName evidence="1 2">BACON domain-containing protein</fullName>
    </recommendedName>
</protein>
<dbReference type="InterPro" id="IPR013783">
    <property type="entry name" value="Ig-like_fold"/>
</dbReference>
<accession>A0A2S9JID3</accession>
<organism evidence="3 4">
    <name type="scientific">Sphingobacterium gobiense</name>
    <dbReference type="NCBI Taxonomy" id="1382456"/>
    <lineage>
        <taxon>Bacteria</taxon>
        <taxon>Pseudomonadati</taxon>
        <taxon>Bacteroidota</taxon>
        <taxon>Sphingobacteriia</taxon>
        <taxon>Sphingobacteriales</taxon>
        <taxon>Sphingobacteriaceae</taxon>
        <taxon>Sphingobacterium</taxon>
    </lineage>
</organism>
<reference evidence="3 4" key="1">
    <citation type="submission" date="2018-02" db="EMBL/GenBank/DDBJ databases">
        <title>The draft genome of Sphingobacterium gobiense H7.</title>
        <authorList>
            <person name="Li L."/>
            <person name="Liu L."/>
            <person name="Zhang X."/>
            <person name="Wang T."/>
            <person name="Liang L."/>
        </authorList>
    </citation>
    <scope>NUCLEOTIDE SEQUENCE [LARGE SCALE GENOMIC DNA]</scope>
    <source>
        <strain evidence="3 4">ACCC 05757</strain>
    </source>
</reference>
<dbReference type="EMBL" id="PVBS01000003">
    <property type="protein sequence ID" value="PRD52770.1"/>
    <property type="molecule type" value="Genomic_DNA"/>
</dbReference>
<sequence>MKLHWTTFFLTFVTLFVACKKDNDDEGYFELQDNVDLYEPLPQGATETYSLRADGYWQVEPLYNENWLKIEPMFGNGDGSILITVDRNSTLEDRREVLMFLMNGRRQEHILEIVQAASENGVGNEEQYMRVDGLPDKEVLISEEGISGRYTVRATGTWRIELSEEADWISVEPMMGTGDTPVELSIAANRDDERSVDLNFYLDEVLQPNPLRVLQEGMAVQVILEEDFNWLQYGSAIFYTNTDETRLDRWTSDELARGWGYHQLDPTGVPSTYARQGFLKLGRTNYGGDILSPKLSAIQGTQNVKVTFKAVPYKTAGGAEDVTLLKVGVAGPGVVSVDEFDINNWPDYDVDPNCTIIWTEERTARSFTIEGATAETQIWFLGGDYDLRSESGWSGARNVNRIFLDDVLVTVLK</sequence>
<keyword evidence="4" id="KW-1185">Reference proteome</keyword>
<evidence type="ECO:0000313" key="3">
    <source>
        <dbReference type="EMBL" id="PRD52770.1"/>
    </source>
</evidence>
<dbReference type="PROSITE" id="PS51257">
    <property type="entry name" value="PROKAR_LIPOPROTEIN"/>
    <property type="match status" value="1"/>
</dbReference>
<dbReference type="Proteomes" id="UP000238642">
    <property type="component" value="Unassembled WGS sequence"/>
</dbReference>
<dbReference type="Pfam" id="PF13004">
    <property type="entry name" value="BACON"/>
    <property type="match status" value="1"/>
</dbReference>
<feature type="domain" description="BACON" evidence="2">
    <location>
        <begin position="151"/>
        <end position="196"/>
    </location>
</feature>
<dbReference type="CDD" id="cd14948">
    <property type="entry name" value="BACON"/>
    <property type="match status" value="2"/>
</dbReference>
<feature type="domain" description="BACON" evidence="1">
    <location>
        <begin position="57"/>
        <end position="115"/>
    </location>
</feature>
<evidence type="ECO:0000259" key="1">
    <source>
        <dbReference type="Pfam" id="PF13004"/>
    </source>
</evidence>
<name>A0A2S9JID3_9SPHI</name>
<evidence type="ECO:0000313" key="4">
    <source>
        <dbReference type="Proteomes" id="UP000238642"/>
    </source>
</evidence>
<dbReference type="Gene3D" id="2.60.40.10">
    <property type="entry name" value="Immunoglobulins"/>
    <property type="match status" value="2"/>
</dbReference>
<gene>
    <name evidence="3" type="ORF">C5749_16275</name>
</gene>
<dbReference type="InterPro" id="IPR024361">
    <property type="entry name" value="BACON"/>
</dbReference>
<comment type="caution">
    <text evidence="3">The sequence shown here is derived from an EMBL/GenBank/DDBJ whole genome shotgun (WGS) entry which is preliminary data.</text>
</comment>
<dbReference type="AlphaFoldDB" id="A0A2S9JID3"/>
<dbReference type="OrthoDB" id="7168509at2"/>
<proteinExistence type="predicted"/>
<dbReference type="RefSeq" id="WP_105727275.1">
    <property type="nucleotide sequence ID" value="NZ_PVBS01000003.1"/>
</dbReference>
<dbReference type="Pfam" id="PF19190">
    <property type="entry name" value="BACON_2"/>
    <property type="match status" value="1"/>
</dbReference>